<feature type="domain" description="ParB-like N-terminal" evidence="3">
    <location>
        <begin position="36"/>
        <end position="125"/>
    </location>
</feature>
<dbReference type="GO" id="GO:0003677">
    <property type="term" value="F:DNA binding"/>
    <property type="evidence" value="ECO:0007669"/>
    <property type="project" value="UniProtKB-KW"/>
</dbReference>
<comment type="similarity">
    <text evidence="1">Belongs to the ParB family.</text>
</comment>
<dbReference type="PANTHER" id="PTHR33375:SF1">
    <property type="entry name" value="CHROMOSOME-PARTITIONING PROTEIN PARB-RELATED"/>
    <property type="match status" value="1"/>
</dbReference>
<keyword evidence="2" id="KW-0238">DNA-binding</keyword>
<evidence type="ECO:0000256" key="2">
    <source>
        <dbReference type="ARBA" id="ARBA00023125"/>
    </source>
</evidence>
<dbReference type="SMART" id="SM00470">
    <property type="entry name" value="ParB"/>
    <property type="match status" value="1"/>
</dbReference>
<organism evidence="4 5">
    <name type="scientific">Rhizobium hidalgonense</name>
    <dbReference type="NCBI Taxonomy" id="1538159"/>
    <lineage>
        <taxon>Bacteria</taxon>
        <taxon>Pseudomonadati</taxon>
        <taxon>Pseudomonadota</taxon>
        <taxon>Alphaproteobacteria</taxon>
        <taxon>Hyphomicrobiales</taxon>
        <taxon>Rhizobiaceae</taxon>
        <taxon>Rhizobium/Agrobacterium group</taxon>
        <taxon>Rhizobium</taxon>
    </lineage>
</organism>
<dbReference type="InterPro" id="IPR004437">
    <property type="entry name" value="ParB/RepB/Spo0J"/>
</dbReference>
<accession>A0AAJ2H4I2</accession>
<proteinExistence type="inferred from homology"/>
<dbReference type="CDD" id="cd16393">
    <property type="entry name" value="SPO0J_N"/>
    <property type="match status" value="1"/>
</dbReference>
<dbReference type="FunFam" id="3.90.1530.30:FF:000001">
    <property type="entry name" value="Chromosome partitioning protein ParB"/>
    <property type="match status" value="1"/>
</dbReference>
<dbReference type="SUPFAM" id="SSF109709">
    <property type="entry name" value="KorB DNA-binding domain-like"/>
    <property type="match status" value="1"/>
</dbReference>
<dbReference type="Gene3D" id="1.10.10.2830">
    <property type="match status" value="1"/>
</dbReference>
<evidence type="ECO:0000313" key="5">
    <source>
        <dbReference type="Proteomes" id="UP001268610"/>
    </source>
</evidence>
<dbReference type="InterPro" id="IPR050336">
    <property type="entry name" value="Chromosome_partition/occlusion"/>
</dbReference>
<comment type="caution">
    <text evidence="4">The sequence shown here is derived from an EMBL/GenBank/DDBJ whole genome shotgun (WGS) entry which is preliminary data.</text>
</comment>
<gene>
    <name evidence="4" type="ORF">RJJ65_34560</name>
</gene>
<dbReference type="InterPro" id="IPR036086">
    <property type="entry name" value="ParB/Sulfiredoxin_sf"/>
</dbReference>
<name>A0AAJ2H4I2_9HYPH</name>
<sequence length="301" mass="34395">MAKDIKALLKRKLEENNSRHADASQETSLDFGRQHTRIALNLIDPNPFQPRKQFTEKELQSLATSIKESGLLQPVSVRQLDDRYQLISGERRLRAHHILNKTTIEALIIPTTDEEMGILALAENIDRQDLSDYEIGQALRQIESLFPSKKKLAESVGLNREDMYRYFAFEDLPASILKKLDERPNLLSRTAANQLKRLSKEHDTLKFESALHAGWTLLEQAQLEQTKLAEWVDHHLKQAAAGPQASVDPATNHPIKYSGKKVGYISRNSRQVVVKLNSVLINEEQAHRLQQFVEQLIQEKV</sequence>
<dbReference type="InterPro" id="IPR003115">
    <property type="entry name" value="ParB_N"/>
</dbReference>
<dbReference type="GO" id="GO:0005694">
    <property type="term" value="C:chromosome"/>
    <property type="evidence" value="ECO:0007669"/>
    <property type="project" value="TreeGrafter"/>
</dbReference>
<dbReference type="Pfam" id="PF02195">
    <property type="entry name" value="ParB_N"/>
    <property type="match status" value="1"/>
</dbReference>
<protein>
    <submittedName>
        <fullName evidence="4">ParB/RepB/Spo0J family partition protein</fullName>
    </submittedName>
</protein>
<dbReference type="PANTHER" id="PTHR33375">
    <property type="entry name" value="CHROMOSOME-PARTITIONING PROTEIN PARB-RELATED"/>
    <property type="match status" value="1"/>
</dbReference>
<evidence type="ECO:0000259" key="3">
    <source>
        <dbReference type="SMART" id="SM00470"/>
    </source>
</evidence>
<dbReference type="EMBL" id="JAVLSF010000083">
    <property type="protein sequence ID" value="MDR9777658.1"/>
    <property type="molecule type" value="Genomic_DNA"/>
</dbReference>
<evidence type="ECO:0000256" key="1">
    <source>
        <dbReference type="ARBA" id="ARBA00006295"/>
    </source>
</evidence>
<dbReference type="RefSeq" id="WP_310865861.1">
    <property type="nucleotide sequence ID" value="NZ_JAVLSF010000083.1"/>
</dbReference>
<dbReference type="GO" id="GO:0007059">
    <property type="term" value="P:chromosome segregation"/>
    <property type="evidence" value="ECO:0007669"/>
    <property type="project" value="TreeGrafter"/>
</dbReference>
<dbReference type="Proteomes" id="UP001268610">
    <property type="component" value="Unassembled WGS sequence"/>
</dbReference>
<dbReference type="NCBIfam" id="TIGR00180">
    <property type="entry name" value="parB_part"/>
    <property type="match status" value="1"/>
</dbReference>
<evidence type="ECO:0000313" key="4">
    <source>
        <dbReference type="EMBL" id="MDR9777658.1"/>
    </source>
</evidence>
<dbReference type="SUPFAM" id="SSF110849">
    <property type="entry name" value="ParB/Sulfiredoxin"/>
    <property type="match status" value="1"/>
</dbReference>
<dbReference type="Gene3D" id="3.90.1530.30">
    <property type="match status" value="1"/>
</dbReference>
<reference evidence="4" key="1">
    <citation type="submission" date="2023-04" db="EMBL/GenBank/DDBJ databases">
        <title>Genomic characterization of faba bean (Vicia faba) microsymbionts in Mexican soils.</title>
        <authorList>
            <person name="Rivera Orduna F.N."/>
            <person name="Guevara-Luna J."/>
            <person name="Yan J."/>
            <person name="Arroyo-Herrera I."/>
            <person name="Li Y."/>
            <person name="Vasquez-Murrieta M.S."/>
            <person name="Wang E.T."/>
        </authorList>
    </citation>
    <scope>NUCLEOTIDE SEQUENCE</scope>
    <source>
        <strain evidence="4">CH26</strain>
    </source>
</reference>
<dbReference type="AlphaFoldDB" id="A0AAJ2H4I2"/>